<dbReference type="Proteomes" id="UP001429357">
    <property type="component" value="Unassembled WGS sequence"/>
</dbReference>
<organism evidence="1 2">
    <name type="scientific">Enterococcus diestrammenae</name>
    <dbReference type="NCBI Taxonomy" id="1155073"/>
    <lineage>
        <taxon>Bacteria</taxon>
        <taxon>Bacillati</taxon>
        <taxon>Bacillota</taxon>
        <taxon>Bacilli</taxon>
        <taxon>Lactobacillales</taxon>
        <taxon>Enterococcaceae</taxon>
        <taxon>Enterococcus</taxon>
    </lineage>
</organism>
<gene>
    <name evidence="1" type="ORF">BAU18_000256</name>
</gene>
<protein>
    <submittedName>
        <fullName evidence="1">Uncharacterized protein</fullName>
    </submittedName>
</protein>
<dbReference type="EMBL" id="MAEI02000001">
    <property type="protein sequence ID" value="MEO1780705.1"/>
    <property type="molecule type" value="Genomic_DNA"/>
</dbReference>
<evidence type="ECO:0000313" key="2">
    <source>
        <dbReference type="Proteomes" id="UP001429357"/>
    </source>
</evidence>
<sequence length="79" mass="9270">MNKKRKRRLMKVDNRILLPLSEEFIADNHLAEDTILQVDEELLAKAIKPLTKEDILQEVLDKIMDEGATREEEHGDDHY</sequence>
<reference evidence="1" key="2">
    <citation type="submission" date="2024-02" db="EMBL/GenBank/DDBJ databases">
        <title>The Genome Sequence of Enterococcus diestrammenae JM9A.</title>
        <authorList>
            <person name="Earl A."/>
            <person name="Manson A."/>
            <person name="Gilmore M."/>
            <person name="Sanders J."/>
            <person name="Shea T."/>
            <person name="Howe W."/>
            <person name="Livny J."/>
            <person name="Cuomo C."/>
            <person name="Neafsey D."/>
            <person name="Birren B."/>
        </authorList>
    </citation>
    <scope>NUCLEOTIDE SEQUENCE</scope>
    <source>
        <strain evidence="1">JM9A</strain>
    </source>
</reference>
<name>A0ABV0EY21_9ENTE</name>
<reference evidence="1" key="1">
    <citation type="submission" date="2016-06" db="EMBL/GenBank/DDBJ databases">
        <authorList>
            <person name="Van Tyne D."/>
        </authorList>
    </citation>
    <scope>NUCLEOTIDE SEQUENCE</scope>
    <source>
        <strain evidence="1">JM9A</strain>
    </source>
</reference>
<evidence type="ECO:0000313" key="1">
    <source>
        <dbReference type="EMBL" id="MEO1780705.1"/>
    </source>
</evidence>
<dbReference type="RefSeq" id="WP_161869025.1">
    <property type="nucleotide sequence ID" value="NZ_JAQFAM010000017.1"/>
</dbReference>
<proteinExistence type="predicted"/>
<accession>A0ABV0EY21</accession>
<comment type="caution">
    <text evidence="1">The sequence shown here is derived from an EMBL/GenBank/DDBJ whole genome shotgun (WGS) entry which is preliminary data.</text>
</comment>
<keyword evidence="2" id="KW-1185">Reference proteome</keyword>